<organism evidence="1 2">
    <name type="scientific">Rhodobacter capsulatus</name>
    <name type="common">Rhodopseudomonas capsulata</name>
    <dbReference type="NCBI Taxonomy" id="1061"/>
    <lineage>
        <taxon>Bacteria</taxon>
        <taxon>Pseudomonadati</taxon>
        <taxon>Pseudomonadota</taxon>
        <taxon>Alphaproteobacteria</taxon>
        <taxon>Rhodobacterales</taxon>
        <taxon>Rhodobacter group</taxon>
        <taxon>Rhodobacter</taxon>
    </lineage>
</organism>
<proteinExistence type="predicted"/>
<dbReference type="OrthoDB" id="8759063at2"/>
<dbReference type="Proteomes" id="UP000183812">
    <property type="component" value="Unassembled WGS sequence"/>
</dbReference>
<name>A0A1G7PUC1_RHOCA</name>
<evidence type="ECO:0000313" key="2">
    <source>
        <dbReference type="Proteomes" id="UP000183812"/>
    </source>
</evidence>
<protein>
    <submittedName>
        <fullName evidence="1">p2-like prophage tail protein X</fullName>
    </submittedName>
</protein>
<dbReference type="RefSeq" id="WP_081348935.1">
    <property type="nucleotide sequence ID" value="NZ_CP119563.1"/>
</dbReference>
<accession>A0A1G7PUC1</accession>
<sequence>MSDTYTTIGGEVIDQIALRHYGSPTGSTELILGANPGLAERPVMLPPGVQINLPALPASPSVRPVKLYD</sequence>
<reference evidence="1 2" key="1">
    <citation type="submission" date="2016-10" db="EMBL/GenBank/DDBJ databases">
        <authorList>
            <person name="de Groot N.N."/>
        </authorList>
    </citation>
    <scope>NUCLEOTIDE SEQUENCE [LARGE SCALE GENOMIC DNA]</scope>
    <source>
        <strain evidence="2">DSM 938 / 37b4</strain>
    </source>
</reference>
<dbReference type="InterPro" id="IPR008861">
    <property type="entry name" value="GpX-like"/>
</dbReference>
<dbReference type="EMBL" id="FNAY01000020">
    <property type="protein sequence ID" value="SDF89803.1"/>
    <property type="molecule type" value="Genomic_DNA"/>
</dbReference>
<dbReference type="AlphaFoldDB" id="A0A1G7PUC1"/>
<evidence type="ECO:0000313" key="1">
    <source>
        <dbReference type="EMBL" id="SDF89803.1"/>
    </source>
</evidence>
<gene>
    <name evidence="1" type="ORF">SAMN04244550_03049</name>
</gene>
<dbReference type="Pfam" id="PF05489">
    <property type="entry name" value="Phage_tail_X"/>
    <property type="match status" value="1"/>
</dbReference>